<organism evidence="2 3">
    <name type="scientific">Serratia surfactantfaciens</name>
    <dbReference type="NCBI Taxonomy" id="2741499"/>
    <lineage>
        <taxon>Bacteria</taxon>
        <taxon>Pseudomonadati</taxon>
        <taxon>Pseudomonadota</taxon>
        <taxon>Gammaproteobacteria</taxon>
        <taxon>Enterobacterales</taxon>
        <taxon>Yersiniaceae</taxon>
        <taxon>Serratia</taxon>
    </lineage>
</organism>
<protein>
    <recommendedName>
        <fullName evidence="1">HNH nuclease domain-containing protein</fullName>
    </recommendedName>
</protein>
<comment type="caution">
    <text evidence="2">The sequence shown here is derived from an EMBL/GenBank/DDBJ whole genome shotgun (WGS) entry which is preliminary data.</text>
</comment>
<sequence length="183" mass="20697">MFDVEYLKSMEGKRPIIDRLMSKVEKNNTSCCWIFKGGIDRSGYGRIKIGKHNLGAHKVAYLIMVGDYDQSSFELMHKCDNPACVNPSHLKPGTHKENIDDCISKGRHLSQRFINGSAHHQRHPIAIFSTRKLAAAIGEKTYLGSVCRRHLMATRKTNNGACIYCADEYRRNKTASRRLGRAS</sequence>
<gene>
    <name evidence="2" type="ORF">I5U16_01880</name>
</gene>
<proteinExistence type="predicted"/>
<name>A0ABS0LUM0_9GAMM</name>
<evidence type="ECO:0000259" key="1">
    <source>
        <dbReference type="Pfam" id="PF13392"/>
    </source>
</evidence>
<keyword evidence="3" id="KW-1185">Reference proteome</keyword>
<dbReference type="InterPro" id="IPR044925">
    <property type="entry name" value="His-Me_finger_sf"/>
</dbReference>
<evidence type="ECO:0000313" key="2">
    <source>
        <dbReference type="EMBL" id="MBH1918908.1"/>
    </source>
</evidence>
<dbReference type="InterPro" id="IPR044930">
    <property type="entry name" value="Homing_endonuclease_His-Me"/>
</dbReference>
<reference evidence="2 3" key="1">
    <citation type="submission" date="2020-11" db="EMBL/GenBank/DDBJ databases">
        <title>Enhanced detection system for hospital associated transmission using whole genome sequencing surveillance.</title>
        <authorList>
            <person name="Harrison L.H."/>
            <person name="Van Tyne D."/>
            <person name="Marsh J.W."/>
            <person name="Griffith M.P."/>
            <person name="Snyder D.J."/>
            <person name="Cooper V.S."/>
            <person name="Mustapha M."/>
        </authorList>
    </citation>
    <scope>NUCLEOTIDE SEQUENCE [LARGE SCALE GENOMIC DNA]</scope>
    <source>
        <strain evidence="2 3">SER00227</strain>
    </source>
</reference>
<dbReference type="Proteomes" id="UP000635335">
    <property type="component" value="Unassembled WGS sequence"/>
</dbReference>
<dbReference type="InterPro" id="IPR003615">
    <property type="entry name" value="HNH_nuc"/>
</dbReference>
<dbReference type="EMBL" id="JADUMB010000001">
    <property type="protein sequence ID" value="MBH1918908.1"/>
    <property type="molecule type" value="Genomic_DNA"/>
</dbReference>
<evidence type="ECO:0000313" key="3">
    <source>
        <dbReference type="Proteomes" id="UP000635335"/>
    </source>
</evidence>
<dbReference type="SUPFAM" id="SSF54060">
    <property type="entry name" value="His-Me finger endonucleases"/>
    <property type="match status" value="1"/>
</dbReference>
<dbReference type="RefSeq" id="WP_197667227.1">
    <property type="nucleotide sequence ID" value="NZ_JADUMB010000001.1"/>
</dbReference>
<feature type="domain" description="HNH nuclease" evidence="1">
    <location>
        <begin position="55"/>
        <end position="98"/>
    </location>
</feature>
<dbReference type="Gene3D" id="3.90.75.10">
    <property type="entry name" value="Homing Intron 3 (I-ppo) Encoded Endonuclease, Chain A"/>
    <property type="match status" value="1"/>
</dbReference>
<accession>A0ABS0LUM0</accession>
<dbReference type="Pfam" id="PF13392">
    <property type="entry name" value="HNH_3"/>
    <property type="match status" value="1"/>
</dbReference>